<feature type="active site" description="Proton donor/acceptor" evidence="14">
    <location>
        <position position="206"/>
    </location>
</feature>
<evidence type="ECO:0000313" key="17">
    <source>
        <dbReference type="EMBL" id="KAJ3654209.1"/>
    </source>
</evidence>
<dbReference type="GO" id="GO:0004341">
    <property type="term" value="F:gluconolactonase activity"/>
    <property type="evidence" value="ECO:0007669"/>
    <property type="project" value="UniProtKB-EC"/>
</dbReference>
<dbReference type="GO" id="GO:0005509">
    <property type="term" value="F:calcium ion binding"/>
    <property type="evidence" value="ECO:0007669"/>
    <property type="project" value="TreeGrafter"/>
</dbReference>
<keyword evidence="9" id="KW-0963">Cytoplasm</keyword>
<evidence type="ECO:0000256" key="3">
    <source>
        <dbReference type="ARBA" id="ARBA00001936"/>
    </source>
</evidence>
<dbReference type="InterPro" id="IPR011042">
    <property type="entry name" value="6-blade_b-propeller_TolB-like"/>
</dbReference>
<evidence type="ECO:0000256" key="6">
    <source>
        <dbReference type="ARBA" id="ARBA00008853"/>
    </source>
</evidence>
<evidence type="ECO:0000256" key="8">
    <source>
        <dbReference type="ARBA" id="ARBA00016808"/>
    </source>
</evidence>
<feature type="binding site" evidence="15">
    <location>
        <position position="154"/>
    </location>
    <ligand>
        <name>a divalent metal cation</name>
        <dbReference type="ChEBI" id="CHEBI:60240"/>
    </ligand>
</feature>
<comment type="catalytic activity">
    <reaction evidence="1">
        <text>D-glucono-1,5-lactone + H2O = D-gluconate + H(+)</text>
        <dbReference type="Rhea" id="RHEA:10440"/>
        <dbReference type="ChEBI" id="CHEBI:15377"/>
        <dbReference type="ChEBI" id="CHEBI:15378"/>
        <dbReference type="ChEBI" id="CHEBI:16217"/>
        <dbReference type="ChEBI" id="CHEBI:18391"/>
        <dbReference type="EC" id="3.1.1.17"/>
    </reaction>
</comment>
<evidence type="ECO:0000256" key="15">
    <source>
        <dbReference type="PIRSR" id="PIRSR605511-2"/>
    </source>
</evidence>
<evidence type="ECO:0000256" key="2">
    <source>
        <dbReference type="ARBA" id="ARBA00001913"/>
    </source>
</evidence>
<evidence type="ECO:0000256" key="9">
    <source>
        <dbReference type="ARBA" id="ARBA00022490"/>
    </source>
</evidence>
<accession>A0AA38IIG6</accession>
<dbReference type="FunFam" id="2.120.10.30:FF:000027">
    <property type="entry name" value="Regucalcin homologue"/>
    <property type="match status" value="1"/>
</dbReference>
<dbReference type="AlphaFoldDB" id="A0AA38IIG6"/>
<evidence type="ECO:0000256" key="1">
    <source>
        <dbReference type="ARBA" id="ARBA00001589"/>
    </source>
</evidence>
<evidence type="ECO:0000259" key="16">
    <source>
        <dbReference type="Pfam" id="PF08450"/>
    </source>
</evidence>
<evidence type="ECO:0000256" key="5">
    <source>
        <dbReference type="ARBA" id="ARBA00004496"/>
    </source>
</evidence>
<comment type="cofactor">
    <cofactor evidence="3">
        <name>Mn(2+)</name>
        <dbReference type="ChEBI" id="CHEBI:29035"/>
    </cofactor>
</comment>
<organism evidence="17 18">
    <name type="scientific">Zophobas morio</name>
    <dbReference type="NCBI Taxonomy" id="2755281"/>
    <lineage>
        <taxon>Eukaryota</taxon>
        <taxon>Metazoa</taxon>
        <taxon>Ecdysozoa</taxon>
        <taxon>Arthropoda</taxon>
        <taxon>Hexapoda</taxon>
        <taxon>Insecta</taxon>
        <taxon>Pterygota</taxon>
        <taxon>Neoptera</taxon>
        <taxon>Endopterygota</taxon>
        <taxon>Coleoptera</taxon>
        <taxon>Polyphaga</taxon>
        <taxon>Cucujiformia</taxon>
        <taxon>Tenebrionidae</taxon>
        <taxon>Zophobas</taxon>
    </lineage>
</organism>
<keyword evidence="11" id="KW-0378">Hydrolase</keyword>
<comment type="subcellular location">
    <subcellularLocation>
        <location evidence="5">Cytoplasm</location>
    </subcellularLocation>
</comment>
<comment type="cofactor">
    <cofactor evidence="2">
        <name>Ca(2+)</name>
        <dbReference type="ChEBI" id="CHEBI:29108"/>
    </cofactor>
</comment>
<keyword evidence="10 15" id="KW-0479">Metal-binding</keyword>
<keyword evidence="12" id="KW-0106">Calcium</keyword>
<dbReference type="Pfam" id="PF08450">
    <property type="entry name" value="SGL"/>
    <property type="match status" value="1"/>
</dbReference>
<keyword evidence="18" id="KW-1185">Reference proteome</keyword>
<keyword evidence="15" id="KW-0862">Zinc</keyword>
<dbReference type="GO" id="GO:0005737">
    <property type="term" value="C:cytoplasm"/>
    <property type="evidence" value="ECO:0007669"/>
    <property type="project" value="UniProtKB-SubCell"/>
</dbReference>
<dbReference type="EC" id="3.1.1.17" evidence="7"/>
<gene>
    <name evidence="17" type="ORF">Zmor_013412</name>
</gene>
<evidence type="ECO:0000256" key="7">
    <source>
        <dbReference type="ARBA" id="ARBA00013227"/>
    </source>
</evidence>
<sequence length="301" mass="33226">MPTVEKVTEGCVLGEGPFWDIASQTLYFVDIWGQKLLKYTPSTKKFTKVAVEKQPSFIIPIEGKENEFIVSLGNEIVIISWDGEDDNIQIIEKLCEVDAPKTFNDGRCDSSGRLWTGDYNIAKDFAQTPPVGALYSLDATKQLKTHITKVRCPNGIAFNYKTKKMFYIDSLEGRIDHFDFDITTGTVSNRQPWFTLKQHDIQGGPDGMTIDSDGNLWVAIFTGGRVVKIDGSKSETLLDTIIMPVKDVSAVVFGGPNLDELFVTSANLSWGNEPNPDVTGATYRVTGLGVKGLPAAKFKLN</sequence>
<proteinExistence type="inferred from homology"/>
<name>A0AA38IIG6_9CUCU</name>
<dbReference type="PANTHER" id="PTHR10907">
    <property type="entry name" value="REGUCALCIN"/>
    <property type="match status" value="1"/>
</dbReference>
<evidence type="ECO:0000256" key="14">
    <source>
        <dbReference type="PIRSR" id="PIRSR605511-1"/>
    </source>
</evidence>
<dbReference type="PANTHER" id="PTHR10907:SF66">
    <property type="entry name" value="MIP34848P1-RELATED"/>
    <property type="match status" value="1"/>
</dbReference>
<feature type="binding site" evidence="15">
    <location>
        <position position="15"/>
    </location>
    <ligand>
        <name>a divalent metal cation</name>
        <dbReference type="ChEBI" id="CHEBI:60240"/>
    </ligand>
</feature>
<comment type="similarity">
    <text evidence="6">Belongs to the SMP-30/CGR1 family.</text>
</comment>
<feature type="binding site" evidence="15">
    <location>
        <position position="206"/>
    </location>
    <ligand>
        <name>a divalent metal cation</name>
        <dbReference type="ChEBI" id="CHEBI:60240"/>
    </ligand>
</feature>
<dbReference type="Proteomes" id="UP001168821">
    <property type="component" value="Unassembled WGS sequence"/>
</dbReference>
<dbReference type="EMBL" id="JALNTZ010000004">
    <property type="protein sequence ID" value="KAJ3654209.1"/>
    <property type="molecule type" value="Genomic_DNA"/>
</dbReference>
<dbReference type="PRINTS" id="PR01790">
    <property type="entry name" value="SMP30FAMILY"/>
</dbReference>
<evidence type="ECO:0000256" key="13">
    <source>
        <dbReference type="ARBA" id="ARBA00032464"/>
    </source>
</evidence>
<feature type="binding site" evidence="15">
    <location>
        <position position="104"/>
    </location>
    <ligand>
        <name>substrate</name>
    </ligand>
</feature>
<evidence type="ECO:0000256" key="11">
    <source>
        <dbReference type="ARBA" id="ARBA00022801"/>
    </source>
</evidence>
<dbReference type="InterPro" id="IPR005511">
    <property type="entry name" value="SMP-30"/>
</dbReference>
<evidence type="ECO:0000313" key="18">
    <source>
        <dbReference type="Proteomes" id="UP001168821"/>
    </source>
</evidence>
<protein>
    <recommendedName>
        <fullName evidence="8">Regucalcin</fullName>
        <ecNumber evidence="7">3.1.1.17</ecNumber>
    </recommendedName>
    <alternativeName>
        <fullName evidence="13">Gluconolactonase</fullName>
    </alternativeName>
</protein>
<comment type="cofactor">
    <cofactor evidence="4">
        <name>Mg(2+)</name>
        <dbReference type="ChEBI" id="CHEBI:18420"/>
    </cofactor>
</comment>
<dbReference type="InterPro" id="IPR013658">
    <property type="entry name" value="SGL"/>
</dbReference>
<dbReference type="SUPFAM" id="SSF63829">
    <property type="entry name" value="Calcium-dependent phosphotriesterase"/>
    <property type="match status" value="1"/>
</dbReference>
<reference evidence="17" key="1">
    <citation type="journal article" date="2023" name="G3 (Bethesda)">
        <title>Whole genome assemblies of Zophobas morio and Tenebrio molitor.</title>
        <authorList>
            <person name="Kaur S."/>
            <person name="Stinson S.A."/>
            <person name="diCenzo G.C."/>
        </authorList>
    </citation>
    <scope>NUCLEOTIDE SEQUENCE</scope>
    <source>
        <strain evidence="17">QUZm001</strain>
    </source>
</reference>
<dbReference type="Gene3D" id="2.120.10.30">
    <property type="entry name" value="TolB, C-terminal domain"/>
    <property type="match status" value="1"/>
</dbReference>
<dbReference type="GO" id="GO:0019853">
    <property type="term" value="P:L-ascorbic acid biosynthetic process"/>
    <property type="evidence" value="ECO:0007669"/>
    <property type="project" value="TreeGrafter"/>
</dbReference>
<evidence type="ECO:0000256" key="10">
    <source>
        <dbReference type="ARBA" id="ARBA00022723"/>
    </source>
</evidence>
<evidence type="ECO:0000256" key="4">
    <source>
        <dbReference type="ARBA" id="ARBA00001946"/>
    </source>
</evidence>
<feature type="domain" description="SMP-30/Gluconolactonase/LRE-like region" evidence="16">
    <location>
        <begin position="13"/>
        <end position="267"/>
    </location>
</feature>
<comment type="cofactor">
    <cofactor evidence="15">
        <name>Zn(2+)</name>
        <dbReference type="ChEBI" id="CHEBI:29105"/>
    </cofactor>
    <text evidence="15">Binds 1 divalent metal cation per subunit.</text>
</comment>
<comment type="caution">
    <text evidence="17">The sequence shown here is derived from an EMBL/GenBank/DDBJ whole genome shotgun (WGS) entry which is preliminary data.</text>
</comment>
<evidence type="ECO:0000256" key="12">
    <source>
        <dbReference type="ARBA" id="ARBA00022837"/>
    </source>
</evidence>